<dbReference type="AlphaFoldDB" id="A0A9N9ABZ3"/>
<sequence>MFKFHLKYLTCLASANSPPDPRVSFAAIKNLQVGQHSVLPNFGQEPKHFAKGYLGRKLYVTNRMINVWNDISKDQLHSFKRVLSGPMGTQAELDVDTPEEAGEVICNYFLALNRDILTGDELDMLVEIAKHGVLFKEDPPVPKRLHFLSSLMNLTFWVVHYKGVHVIFTGTAHANPLENNMFDMWLETHPLLKISGIKVKEATNCIPHELMYLVGYVNEFNVNTIDVNFFQQILNN</sequence>
<organism evidence="1 2">
    <name type="scientific">Funneliformis caledonium</name>
    <dbReference type="NCBI Taxonomy" id="1117310"/>
    <lineage>
        <taxon>Eukaryota</taxon>
        <taxon>Fungi</taxon>
        <taxon>Fungi incertae sedis</taxon>
        <taxon>Mucoromycota</taxon>
        <taxon>Glomeromycotina</taxon>
        <taxon>Glomeromycetes</taxon>
        <taxon>Glomerales</taxon>
        <taxon>Glomeraceae</taxon>
        <taxon>Funneliformis</taxon>
    </lineage>
</organism>
<protein>
    <submittedName>
        <fullName evidence="1">10825_t:CDS:1</fullName>
    </submittedName>
</protein>
<proteinExistence type="predicted"/>
<name>A0A9N9ABZ3_9GLOM</name>
<evidence type="ECO:0000313" key="2">
    <source>
        <dbReference type="Proteomes" id="UP000789570"/>
    </source>
</evidence>
<dbReference type="Proteomes" id="UP000789570">
    <property type="component" value="Unassembled WGS sequence"/>
</dbReference>
<gene>
    <name evidence="1" type="ORF">FCALED_LOCUS4810</name>
</gene>
<dbReference type="EMBL" id="CAJVPQ010000959">
    <property type="protein sequence ID" value="CAG8523265.1"/>
    <property type="molecule type" value="Genomic_DNA"/>
</dbReference>
<keyword evidence="2" id="KW-1185">Reference proteome</keyword>
<reference evidence="1" key="1">
    <citation type="submission" date="2021-06" db="EMBL/GenBank/DDBJ databases">
        <authorList>
            <person name="Kallberg Y."/>
            <person name="Tangrot J."/>
            <person name="Rosling A."/>
        </authorList>
    </citation>
    <scope>NUCLEOTIDE SEQUENCE</scope>
    <source>
        <strain evidence="1">UK204</strain>
    </source>
</reference>
<evidence type="ECO:0000313" key="1">
    <source>
        <dbReference type="EMBL" id="CAG8523265.1"/>
    </source>
</evidence>
<comment type="caution">
    <text evidence="1">The sequence shown here is derived from an EMBL/GenBank/DDBJ whole genome shotgun (WGS) entry which is preliminary data.</text>
</comment>
<accession>A0A9N9ABZ3</accession>
<dbReference type="OrthoDB" id="2303713at2759"/>